<feature type="transmembrane region" description="Helical" evidence="6">
    <location>
        <begin position="363"/>
        <end position="386"/>
    </location>
</feature>
<dbReference type="RefSeq" id="WP_368007414.1">
    <property type="nucleotide sequence ID" value="NZ_JAMXFF010000024.1"/>
</dbReference>
<feature type="transmembrane region" description="Helical" evidence="6">
    <location>
        <begin position="97"/>
        <end position="120"/>
    </location>
</feature>
<feature type="transmembrane region" description="Helical" evidence="6">
    <location>
        <begin position="310"/>
        <end position="327"/>
    </location>
</feature>
<comment type="subcellular location">
    <subcellularLocation>
        <location evidence="1">Membrane</location>
        <topology evidence="1">Multi-pass membrane protein</topology>
    </subcellularLocation>
</comment>
<evidence type="ECO:0000256" key="2">
    <source>
        <dbReference type="ARBA" id="ARBA00008412"/>
    </source>
</evidence>
<evidence type="ECO:0000256" key="4">
    <source>
        <dbReference type="ARBA" id="ARBA00022989"/>
    </source>
</evidence>
<evidence type="ECO:0000256" key="1">
    <source>
        <dbReference type="ARBA" id="ARBA00004141"/>
    </source>
</evidence>
<dbReference type="Pfam" id="PF03209">
    <property type="entry name" value="PUCC"/>
    <property type="match status" value="1"/>
</dbReference>
<feature type="transmembrane region" description="Helical" evidence="6">
    <location>
        <begin position="432"/>
        <end position="452"/>
    </location>
</feature>
<feature type="transmembrane region" description="Helical" evidence="6">
    <location>
        <begin position="27"/>
        <end position="48"/>
    </location>
</feature>
<feature type="transmembrane region" description="Helical" evidence="6">
    <location>
        <begin position="132"/>
        <end position="161"/>
    </location>
</feature>
<dbReference type="PIRSF" id="PIRSF016565">
    <property type="entry name" value="PucC"/>
    <property type="match status" value="1"/>
</dbReference>
<dbReference type="InterPro" id="IPR036259">
    <property type="entry name" value="MFS_trans_sf"/>
</dbReference>
<evidence type="ECO:0000256" key="3">
    <source>
        <dbReference type="ARBA" id="ARBA00022692"/>
    </source>
</evidence>
<keyword evidence="8" id="KW-1185">Reference proteome</keyword>
<feature type="transmembrane region" description="Helical" evidence="6">
    <location>
        <begin position="173"/>
        <end position="195"/>
    </location>
</feature>
<dbReference type="PANTHER" id="PTHR23538:SF1">
    <property type="entry name" value="44.5 KD BACTERIOCHLOROPHYLL SYNTHASE SUBUNIT"/>
    <property type="match status" value="1"/>
</dbReference>
<sequence length="477" mass="50520">MATGNISEPTSAPYPETLKPRIDLATMFRLGLFQMGLGIMSLLTLGVINRVMIEELRVPALITAGAIAMHQFVSPSRIWFGQMSDSKPFLGNHRTGYVWIGAALFTAISFIAVQIVWQLGSSLEATGWSQTTYLWAGGLALAFGIYGLALSASSTPFAALLVDVSDEDNRPKLVSIVWSMLMVGIIVGAIVSSGLLKQITLDTPIEQLQASVNRLFIIVPAVVLVLTGIATVGVEKKYSRFGTRSNGGDRDDQIGLGEALRVLTASRQTGIFFTFLLVMSISLFMQDAVMEPYGGEVFGMAISETTQLNAFFGMGTLIGIASTGFLVVPRLGKQNTTKLGCICAAVCLGLIIMAGFTEKPEMLMGSLLLYGLASGIITTGAISLMLDLTAAETAGTFIGAWGLAQAIARGLSTLAGGAVLDVGRLLFGVPVLSYSLVFATQAAGMILAVVLLRRVNIHEFRENAKDAIAAVMAGELD</sequence>
<keyword evidence="4 6" id="KW-1133">Transmembrane helix</keyword>
<evidence type="ECO:0000313" key="8">
    <source>
        <dbReference type="Proteomes" id="UP001525890"/>
    </source>
</evidence>
<protein>
    <submittedName>
        <fullName evidence="7">BCD family MFS transporter</fullName>
    </submittedName>
</protein>
<proteinExistence type="inferred from homology"/>
<evidence type="ECO:0000256" key="6">
    <source>
        <dbReference type="SAM" id="Phobius"/>
    </source>
</evidence>
<dbReference type="Proteomes" id="UP001525890">
    <property type="component" value="Unassembled WGS sequence"/>
</dbReference>
<gene>
    <name evidence="7" type="ORF">NG799_16060</name>
</gene>
<feature type="transmembrane region" description="Helical" evidence="6">
    <location>
        <begin position="339"/>
        <end position="357"/>
    </location>
</feature>
<dbReference type="SUPFAM" id="SSF103473">
    <property type="entry name" value="MFS general substrate transporter"/>
    <property type="match status" value="1"/>
</dbReference>
<dbReference type="Gene3D" id="1.20.1250.20">
    <property type="entry name" value="MFS general substrate transporter like domains"/>
    <property type="match status" value="1"/>
</dbReference>
<keyword evidence="3 6" id="KW-0812">Transmembrane</keyword>
<feature type="transmembrane region" description="Helical" evidence="6">
    <location>
        <begin position="215"/>
        <end position="234"/>
    </location>
</feature>
<comment type="similarity">
    <text evidence="2">Belongs to the PucC family.</text>
</comment>
<reference evidence="7 8" key="1">
    <citation type="journal article" date="2022" name="Front. Microbiol.">
        <title>High genomic differentiation and limited gene flow indicate recent cryptic speciation within the genus Laspinema (cyanobacteria).</title>
        <authorList>
            <person name="Stanojkovic A."/>
            <person name="Skoupy S."/>
            <person name="Skaloud P."/>
            <person name="Dvorak P."/>
        </authorList>
    </citation>
    <scope>NUCLEOTIDE SEQUENCE [LARGE SCALE GENOMIC DNA]</scope>
    <source>
        <strain evidence="7 8">D2a</strain>
    </source>
</reference>
<organism evidence="7 8">
    <name type="scientific">Laspinema palackyanum D2a</name>
    <dbReference type="NCBI Taxonomy" id="2953684"/>
    <lineage>
        <taxon>Bacteria</taxon>
        <taxon>Bacillati</taxon>
        <taxon>Cyanobacteriota</taxon>
        <taxon>Cyanophyceae</taxon>
        <taxon>Oscillatoriophycideae</taxon>
        <taxon>Oscillatoriales</taxon>
        <taxon>Laspinemataceae</taxon>
        <taxon>Laspinema</taxon>
        <taxon>Laspinema palackyanum</taxon>
    </lineage>
</organism>
<comment type="caution">
    <text evidence="7">The sequence shown here is derived from an EMBL/GenBank/DDBJ whole genome shotgun (WGS) entry which is preliminary data.</text>
</comment>
<feature type="transmembrane region" description="Helical" evidence="6">
    <location>
        <begin position="270"/>
        <end position="290"/>
    </location>
</feature>
<dbReference type="InterPro" id="IPR026036">
    <property type="entry name" value="PucC"/>
</dbReference>
<dbReference type="CDD" id="cd06176">
    <property type="entry name" value="MFS_BCD_PucC-like"/>
    <property type="match status" value="1"/>
</dbReference>
<keyword evidence="5 6" id="KW-0472">Membrane</keyword>
<dbReference type="PANTHER" id="PTHR23538">
    <property type="entry name" value="44.5 KD BACTERIOCHLOROPHYLL SYNTHASE SUBUNIT"/>
    <property type="match status" value="1"/>
</dbReference>
<name>A0ABT2MSX8_9CYAN</name>
<evidence type="ECO:0000256" key="5">
    <source>
        <dbReference type="ARBA" id="ARBA00023136"/>
    </source>
</evidence>
<evidence type="ECO:0000313" key="7">
    <source>
        <dbReference type="EMBL" id="MCT7967855.1"/>
    </source>
</evidence>
<feature type="transmembrane region" description="Helical" evidence="6">
    <location>
        <begin position="398"/>
        <end position="420"/>
    </location>
</feature>
<accession>A0ABT2MSX8</accession>
<dbReference type="InterPro" id="IPR004896">
    <property type="entry name" value="PucC-rel"/>
</dbReference>
<dbReference type="EMBL" id="JAMXFF010000024">
    <property type="protein sequence ID" value="MCT7967855.1"/>
    <property type="molecule type" value="Genomic_DNA"/>
</dbReference>